<dbReference type="Gene3D" id="3.40.50.410">
    <property type="entry name" value="von Willebrand factor, type A domain"/>
    <property type="match status" value="1"/>
</dbReference>
<dbReference type="Pfam" id="PF01882">
    <property type="entry name" value="DUF58"/>
    <property type="match status" value="1"/>
</dbReference>
<accession>A0A0F9TPC5</accession>
<comment type="caution">
    <text evidence="2">The sequence shown here is derived from an EMBL/GenBank/DDBJ whole genome shotgun (WGS) entry which is preliminary data.</text>
</comment>
<evidence type="ECO:0000313" key="2">
    <source>
        <dbReference type="EMBL" id="KKN76787.1"/>
    </source>
</evidence>
<name>A0A0F9TPC5_9ZZZZ</name>
<gene>
    <name evidence="2" type="ORF">LCGC14_0366540</name>
</gene>
<sequence>MSQLTDQQNSDDLRKYLDPKVLAKISRLDLQARLVVEGFMAGLHKSPFHGFSVEFASHREYAPGDDTRHIDWKVQAKTDRYYIKQYEEETNLKATFVLDASESMHYARDGGMSKYQYAASVTASLAFLLQQQQDAVGLAVFDDDLRAYIPPGAKANQLRRMIHEMDVVEPRRKTSLESICHILAEKIPRRGLVCLVSDLFADLDGVLRGLQHFRHYDHEVVVLHVMDADELTFPFQRNTMFRGLEETGRLLIEPRSLRQGYLEAVDAFCHAVKRTCISHRMDYKLISTADHLDAALLTFLAARAAAVRKAGAKR</sequence>
<dbReference type="SUPFAM" id="SSF53300">
    <property type="entry name" value="vWA-like"/>
    <property type="match status" value="1"/>
</dbReference>
<protein>
    <recommendedName>
        <fullName evidence="1">DUF58 domain-containing protein</fullName>
    </recommendedName>
</protein>
<dbReference type="InterPro" id="IPR002881">
    <property type="entry name" value="DUF58"/>
</dbReference>
<dbReference type="EMBL" id="LAZR01000289">
    <property type="protein sequence ID" value="KKN76787.1"/>
    <property type="molecule type" value="Genomic_DNA"/>
</dbReference>
<proteinExistence type="predicted"/>
<reference evidence="2" key="1">
    <citation type="journal article" date="2015" name="Nature">
        <title>Complex archaea that bridge the gap between prokaryotes and eukaryotes.</title>
        <authorList>
            <person name="Spang A."/>
            <person name="Saw J.H."/>
            <person name="Jorgensen S.L."/>
            <person name="Zaremba-Niedzwiedzka K."/>
            <person name="Martijn J."/>
            <person name="Lind A.E."/>
            <person name="van Eijk R."/>
            <person name="Schleper C."/>
            <person name="Guy L."/>
            <person name="Ettema T.J."/>
        </authorList>
    </citation>
    <scope>NUCLEOTIDE SEQUENCE</scope>
</reference>
<dbReference type="AlphaFoldDB" id="A0A0F9TPC5"/>
<dbReference type="PANTHER" id="PTHR33608">
    <property type="entry name" value="BLL2464 PROTEIN"/>
    <property type="match status" value="1"/>
</dbReference>
<dbReference type="InterPro" id="IPR036465">
    <property type="entry name" value="vWFA_dom_sf"/>
</dbReference>
<dbReference type="PANTHER" id="PTHR33608:SF7">
    <property type="entry name" value="DUF58 DOMAIN-CONTAINING PROTEIN"/>
    <property type="match status" value="1"/>
</dbReference>
<feature type="domain" description="DUF58" evidence="1">
    <location>
        <begin position="58"/>
        <end position="265"/>
    </location>
</feature>
<evidence type="ECO:0000259" key="1">
    <source>
        <dbReference type="Pfam" id="PF01882"/>
    </source>
</evidence>
<organism evidence="2">
    <name type="scientific">marine sediment metagenome</name>
    <dbReference type="NCBI Taxonomy" id="412755"/>
    <lineage>
        <taxon>unclassified sequences</taxon>
        <taxon>metagenomes</taxon>
        <taxon>ecological metagenomes</taxon>
    </lineage>
</organism>